<dbReference type="Pfam" id="PF23023">
    <property type="entry name" value="Anti-Pycsar_Apyc1"/>
    <property type="match status" value="1"/>
</dbReference>
<name>A0A951IVJ8_9BACT</name>
<feature type="active site" description="Proton acceptor" evidence="1">
    <location>
        <position position="66"/>
    </location>
</feature>
<keyword evidence="1" id="KW-0819">tRNA processing</keyword>
<dbReference type="HAMAP" id="MF_01818">
    <property type="entry name" value="RNase_Z_BN"/>
    <property type="match status" value="1"/>
</dbReference>
<comment type="subunit">
    <text evidence="1">Homodimer.</text>
</comment>
<keyword evidence="3" id="KW-1185">Reference proteome</keyword>
<keyword evidence="1" id="KW-0255">Endonuclease</keyword>
<keyword evidence="1" id="KW-0862">Zinc</keyword>
<reference evidence="2 3" key="1">
    <citation type="journal article" date="2020" name="Syst. Appl. Microbiol.">
        <title>Arthrospiribacter ruber gen. nov., sp. nov., a novel bacterium isolated from Arthrospira cultures.</title>
        <authorList>
            <person name="Waleron M."/>
            <person name="Misztak A."/>
            <person name="Waleron M.M."/>
            <person name="Furmaniak M."/>
            <person name="Mrozik A."/>
            <person name="Waleron K."/>
        </authorList>
    </citation>
    <scope>NUCLEOTIDE SEQUENCE [LARGE SCALE GENOMIC DNA]</scope>
    <source>
        <strain evidence="2 3">DPMB0001</strain>
    </source>
</reference>
<comment type="function">
    <text evidence="1">Zinc phosphodiesterase, which displays some tRNA 3'-processing endonuclease activity. Probably involved in tRNA maturation, by removing a 3'-trailer from precursor tRNA.</text>
</comment>
<dbReference type="EC" id="3.1.26.11" evidence="1"/>
<evidence type="ECO:0000313" key="2">
    <source>
        <dbReference type="EMBL" id="MBW3466684.1"/>
    </source>
</evidence>
<feature type="binding site" evidence="1">
    <location>
        <position position="142"/>
    </location>
    <ligand>
        <name>Zn(2+)</name>
        <dbReference type="ChEBI" id="CHEBI:29105"/>
        <label>1</label>
        <note>catalytic</note>
    </ligand>
</feature>
<evidence type="ECO:0000313" key="3">
    <source>
        <dbReference type="Proteomes" id="UP000727490"/>
    </source>
</evidence>
<keyword evidence="1" id="KW-0540">Nuclease</keyword>
<dbReference type="PANTHER" id="PTHR46018">
    <property type="entry name" value="ZINC PHOSPHODIESTERASE ELAC PROTEIN 1"/>
    <property type="match status" value="1"/>
</dbReference>
<sequence length="305" mass="34878">MEFEVTILGSNSAIPAHGRNQTSQLLKVGGTHILLDCGEGTQIQLRKFKLRFSKIDFIFISHLHGDHYLGLMGLIFSFQLHNRSKLLTIFGPAGLDEILTLQLKHSNTRLNFPLRFVCTDPNNSQLILEENNFKVYSFPLKHRLPCTGFAIEEKVRFRNLKREKLQDKKIPVEAINHLRNGMDYKDESGKVIYALDEYTHPPRKARKYAYCSDTCFDLGLVPYIKGANILYHEATFANDQEERAKETFHTTAAQAGIVAREAEVDRLLIGHYSTRYLDLNPLLNEARANFPKTFLSEEGITYSVD</sequence>
<comment type="similarity">
    <text evidence="1">Belongs to the RNase Z family.</text>
</comment>
<evidence type="ECO:0000256" key="1">
    <source>
        <dbReference type="HAMAP-Rule" id="MF_01818"/>
    </source>
</evidence>
<dbReference type="EMBL" id="RPHB01000001">
    <property type="protein sequence ID" value="MBW3466684.1"/>
    <property type="molecule type" value="Genomic_DNA"/>
</dbReference>
<accession>A0A951IVJ8</accession>
<dbReference type="Proteomes" id="UP000727490">
    <property type="component" value="Unassembled WGS sequence"/>
</dbReference>
<dbReference type="AlphaFoldDB" id="A0A951IVJ8"/>
<dbReference type="NCBIfam" id="NF000801">
    <property type="entry name" value="PRK00055.1-3"/>
    <property type="match status" value="1"/>
</dbReference>
<dbReference type="InterPro" id="IPR013471">
    <property type="entry name" value="RNase_Z/BN"/>
</dbReference>
<comment type="cofactor">
    <cofactor evidence="1">
        <name>Zn(2+)</name>
        <dbReference type="ChEBI" id="CHEBI:29105"/>
    </cofactor>
    <text evidence="1">Binds 2 Zn(2+) ions.</text>
</comment>
<protein>
    <recommendedName>
        <fullName evidence="1">Ribonuclease Z</fullName>
        <shortName evidence="1">RNase Z</shortName>
        <ecNumber evidence="1">3.1.26.11</ecNumber>
    </recommendedName>
    <alternativeName>
        <fullName evidence="1">tRNA 3 endonuclease</fullName>
    </alternativeName>
    <alternativeName>
        <fullName evidence="1">tRNase Z</fullName>
    </alternativeName>
</protein>
<dbReference type="PANTHER" id="PTHR46018:SF2">
    <property type="entry name" value="ZINC PHOSPHODIESTERASE ELAC PROTEIN 1"/>
    <property type="match status" value="1"/>
</dbReference>
<proteinExistence type="inferred from homology"/>
<feature type="binding site" evidence="1">
    <location>
        <position position="67"/>
    </location>
    <ligand>
        <name>Zn(2+)</name>
        <dbReference type="ChEBI" id="CHEBI:29105"/>
        <label>2</label>
        <note>catalytic</note>
    </ligand>
</feature>
<feature type="binding site" evidence="1">
    <location>
        <position position="213"/>
    </location>
    <ligand>
        <name>Zn(2+)</name>
        <dbReference type="ChEBI" id="CHEBI:29105"/>
        <label>2</label>
        <note>catalytic</note>
    </ligand>
</feature>
<feature type="binding site" evidence="1">
    <location>
        <position position="64"/>
    </location>
    <ligand>
        <name>Zn(2+)</name>
        <dbReference type="ChEBI" id="CHEBI:29105"/>
        <label>1</label>
        <note>catalytic</note>
    </ligand>
</feature>
<feature type="binding site" evidence="1">
    <location>
        <position position="271"/>
    </location>
    <ligand>
        <name>Zn(2+)</name>
        <dbReference type="ChEBI" id="CHEBI:29105"/>
        <label>2</label>
        <note>catalytic</note>
    </ligand>
</feature>
<dbReference type="NCBIfam" id="TIGR02651">
    <property type="entry name" value="RNase_Z"/>
    <property type="match status" value="1"/>
</dbReference>
<dbReference type="RefSeq" id="WP_219286774.1">
    <property type="nucleotide sequence ID" value="NZ_RPHB01000001.1"/>
</dbReference>
<keyword evidence="1" id="KW-0479">Metal-binding</keyword>
<dbReference type="GO" id="GO:0042781">
    <property type="term" value="F:3'-tRNA processing endoribonuclease activity"/>
    <property type="evidence" value="ECO:0007669"/>
    <property type="project" value="UniProtKB-UniRule"/>
</dbReference>
<feature type="binding site" evidence="1">
    <location>
        <position position="213"/>
    </location>
    <ligand>
        <name>Zn(2+)</name>
        <dbReference type="ChEBI" id="CHEBI:29105"/>
        <label>1</label>
        <note>catalytic</note>
    </ligand>
</feature>
<dbReference type="GO" id="GO:0008270">
    <property type="term" value="F:zinc ion binding"/>
    <property type="evidence" value="ECO:0007669"/>
    <property type="project" value="UniProtKB-UniRule"/>
</dbReference>
<dbReference type="CDD" id="cd07717">
    <property type="entry name" value="RNaseZ_ZiPD-like_MBL-fold"/>
    <property type="match status" value="1"/>
</dbReference>
<comment type="catalytic activity">
    <reaction evidence="1">
        <text>Endonucleolytic cleavage of RNA, removing extra 3' nucleotides from tRNA precursor, generating 3' termini of tRNAs. A 3'-hydroxy group is left at the tRNA terminus and a 5'-phosphoryl group is left at the trailer molecule.</text>
        <dbReference type="EC" id="3.1.26.11"/>
    </reaction>
</comment>
<gene>
    <name evidence="1" type="primary">rnz</name>
    <name evidence="2" type="ORF">EGN73_02490</name>
</gene>
<keyword evidence="1 2" id="KW-0378">Hydrolase</keyword>
<feature type="binding site" evidence="1">
    <location>
        <position position="62"/>
    </location>
    <ligand>
        <name>Zn(2+)</name>
        <dbReference type="ChEBI" id="CHEBI:29105"/>
        <label>1</label>
        <note>catalytic</note>
    </ligand>
</feature>
<feature type="binding site" evidence="1">
    <location>
        <position position="66"/>
    </location>
    <ligand>
        <name>Zn(2+)</name>
        <dbReference type="ChEBI" id="CHEBI:29105"/>
        <label>2</label>
        <note>catalytic</note>
    </ligand>
</feature>
<comment type="caution">
    <text evidence="2">The sequence shown here is derived from an EMBL/GenBank/DDBJ whole genome shotgun (WGS) entry which is preliminary data.</text>
</comment>
<organism evidence="2 3">
    <name type="scientific">Arthrospiribacter ruber</name>
    <dbReference type="NCBI Taxonomy" id="2487934"/>
    <lineage>
        <taxon>Bacteria</taxon>
        <taxon>Pseudomonadati</taxon>
        <taxon>Bacteroidota</taxon>
        <taxon>Cytophagia</taxon>
        <taxon>Cytophagales</taxon>
        <taxon>Cyclobacteriaceae</taxon>
        <taxon>Arthrospiribacter</taxon>
    </lineage>
</organism>